<dbReference type="Proteomes" id="UP001596492">
    <property type="component" value="Unassembled WGS sequence"/>
</dbReference>
<keyword evidence="1" id="KW-0812">Transmembrane</keyword>
<gene>
    <name evidence="2" type="ORF">ACFQS8_07050</name>
</gene>
<comment type="caution">
    <text evidence="2">The sequence shown here is derived from an EMBL/GenBank/DDBJ whole genome shotgun (WGS) entry which is preliminary data.</text>
</comment>
<name>A0ABW2IJR8_9PROT</name>
<dbReference type="RefSeq" id="WP_382166598.1">
    <property type="nucleotide sequence ID" value="NZ_JBHTBR010000003.1"/>
</dbReference>
<feature type="transmembrane region" description="Helical" evidence="1">
    <location>
        <begin position="240"/>
        <end position="263"/>
    </location>
</feature>
<protein>
    <submittedName>
        <fullName evidence="2">DUF2306 domain-containing protein</fullName>
    </submittedName>
</protein>
<reference evidence="3" key="1">
    <citation type="journal article" date="2019" name="Int. J. Syst. Evol. Microbiol.">
        <title>The Global Catalogue of Microorganisms (GCM) 10K type strain sequencing project: providing services to taxonomists for standard genome sequencing and annotation.</title>
        <authorList>
            <consortium name="The Broad Institute Genomics Platform"/>
            <consortium name="The Broad Institute Genome Sequencing Center for Infectious Disease"/>
            <person name="Wu L."/>
            <person name="Ma J."/>
        </authorList>
    </citation>
    <scope>NUCLEOTIDE SEQUENCE [LARGE SCALE GENOMIC DNA]</scope>
    <source>
        <strain evidence="3">CCUG 51308</strain>
    </source>
</reference>
<proteinExistence type="predicted"/>
<sequence length="271" mass="30149">MTKPSTLKQSRVFQNLLDWSGSAWFIIAAIGQLGFIVFIIGFYGTRIFFGNIAAWSDKNLIDGYIEGDLAGNLMFAIHVLTAAVMILSGLIQLTPQIRKRAPHLHRISGRIYLVTACFLAVGGLWMTWIRGTHLNIIGAYAITLDAILILVCAYNTVKNAILRDIKTHQRWAMRLFMAANGVWFMRVSIMAWMIIAGGPVGMNQDMSGPANHAMAFGCYLIPLGLYELYRISRQIPSIGFKIATTILMCIAIMFTGLGVFGTINSMWMPYL</sequence>
<feature type="transmembrane region" description="Helical" evidence="1">
    <location>
        <begin position="21"/>
        <end position="49"/>
    </location>
</feature>
<dbReference type="Pfam" id="PF10067">
    <property type="entry name" value="DUF2306"/>
    <property type="match status" value="1"/>
</dbReference>
<feature type="transmembrane region" description="Helical" evidence="1">
    <location>
        <begin position="210"/>
        <end position="228"/>
    </location>
</feature>
<feature type="transmembrane region" description="Helical" evidence="1">
    <location>
        <begin position="69"/>
        <end position="91"/>
    </location>
</feature>
<evidence type="ECO:0000313" key="2">
    <source>
        <dbReference type="EMBL" id="MFC7291368.1"/>
    </source>
</evidence>
<keyword evidence="1" id="KW-1133">Transmembrane helix</keyword>
<evidence type="ECO:0000256" key="1">
    <source>
        <dbReference type="SAM" id="Phobius"/>
    </source>
</evidence>
<feature type="transmembrane region" description="Helical" evidence="1">
    <location>
        <begin position="134"/>
        <end position="154"/>
    </location>
</feature>
<dbReference type="EMBL" id="JBHTBR010000003">
    <property type="protein sequence ID" value="MFC7291368.1"/>
    <property type="molecule type" value="Genomic_DNA"/>
</dbReference>
<keyword evidence="3" id="KW-1185">Reference proteome</keyword>
<feature type="transmembrane region" description="Helical" evidence="1">
    <location>
        <begin position="111"/>
        <end position="128"/>
    </location>
</feature>
<evidence type="ECO:0000313" key="3">
    <source>
        <dbReference type="Proteomes" id="UP001596492"/>
    </source>
</evidence>
<keyword evidence="1" id="KW-0472">Membrane</keyword>
<feature type="transmembrane region" description="Helical" evidence="1">
    <location>
        <begin position="175"/>
        <end position="198"/>
    </location>
</feature>
<dbReference type="InterPro" id="IPR018750">
    <property type="entry name" value="DUF2306_membrane"/>
</dbReference>
<organism evidence="2 3">
    <name type="scientific">Hirschia litorea</name>
    <dbReference type="NCBI Taxonomy" id="1199156"/>
    <lineage>
        <taxon>Bacteria</taxon>
        <taxon>Pseudomonadati</taxon>
        <taxon>Pseudomonadota</taxon>
        <taxon>Alphaproteobacteria</taxon>
        <taxon>Hyphomonadales</taxon>
        <taxon>Hyphomonadaceae</taxon>
        <taxon>Hirschia</taxon>
    </lineage>
</organism>
<accession>A0ABW2IJR8</accession>